<protein>
    <recommendedName>
        <fullName evidence="4">Teneurin-like YD-shell domain-containing protein</fullName>
    </recommendedName>
</protein>
<feature type="compositionally biased region" description="Polar residues" evidence="2">
    <location>
        <begin position="1229"/>
        <end position="1241"/>
    </location>
</feature>
<feature type="transmembrane region" description="Helical" evidence="3">
    <location>
        <begin position="1952"/>
        <end position="1970"/>
    </location>
</feature>
<accession>A0A7I8DQQ5</accession>
<keyword evidence="3" id="KW-1133">Transmembrane helix</keyword>
<feature type="domain" description="Teneurin-like YD-shell" evidence="4">
    <location>
        <begin position="1659"/>
        <end position="1836"/>
    </location>
</feature>
<gene>
    <name evidence="5" type="ORF">bsdcttw_37940</name>
</gene>
<proteinExistence type="predicted"/>
<dbReference type="InterPro" id="IPR050708">
    <property type="entry name" value="T6SS_VgrG/RHS"/>
</dbReference>
<dbReference type="Proteomes" id="UP000515703">
    <property type="component" value="Chromosome"/>
</dbReference>
<dbReference type="Gene3D" id="2.180.10.10">
    <property type="entry name" value="RHS repeat-associated core"/>
    <property type="match status" value="1"/>
</dbReference>
<evidence type="ECO:0000256" key="1">
    <source>
        <dbReference type="ARBA" id="ARBA00022737"/>
    </source>
</evidence>
<dbReference type="EMBL" id="AP023368">
    <property type="protein sequence ID" value="BCK00754.1"/>
    <property type="molecule type" value="Genomic_DNA"/>
</dbReference>
<feature type="transmembrane region" description="Helical" evidence="3">
    <location>
        <begin position="1918"/>
        <end position="1940"/>
    </location>
</feature>
<reference evidence="5 6" key="2">
    <citation type="submission" date="2020-08" db="EMBL/GenBank/DDBJ databases">
        <authorList>
            <person name="Ueki A."/>
            <person name="Tonouchi A."/>
        </authorList>
    </citation>
    <scope>NUCLEOTIDE SEQUENCE [LARGE SCALE GENOMIC DNA]</scope>
    <source>
        <strain evidence="5 6">CTTW</strain>
    </source>
</reference>
<feature type="region of interest" description="Disordered" evidence="2">
    <location>
        <begin position="1"/>
        <end position="38"/>
    </location>
</feature>
<dbReference type="PANTHER" id="PTHR32305:SF15">
    <property type="entry name" value="PROTEIN RHSA-RELATED"/>
    <property type="match status" value="1"/>
</dbReference>
<organism evidence="5 6">
    <name type="scientific">Anaerocolumna chitinilytica</name>
    <dbReference type="NCBI Taxonomy" id="1727145"/>
    <lineage>
        <taxon>Bacteria</taxon>
        <taxon>Bacillati</taxon>
        <taxon>Bacillota</taxon>
        <taxon>Clostridia</taxon>
        <taxon>Lachnospirales</taxon>
        <taxon>Lachnospiraceae</taxon>
        <taxon>Anaerocolumna</taxon>
    </lineage>
</organism>
<dbReference type="PANTHER" id="PTHR32305">
    <property type="match status" value="1"/>
</dbReference>
<dbReference type="KEGG" id="acht:bsdcttw_37940"/>
<dbReference type="NCBIfam" id="TIGR03696">
    <property type="entry name" value="Rhs_assc_core"/>
    <property type="match status" value="1"/>
</dbReference>
<sequence length="2082" mass="231598">MEAYAKESTGTSDNVDNTAGLEEITDENSSIGEQNAAPPEVLGEIESERSEYIKQFLMSDHTIQAVVYSEPVHYYEDGAWKDIDNTLTLEKAQNGDDFTGYTNGAGESSVKIAANTEEDSLVRMEKDNHVLEFNLDTKEKSSENLEGVVKEQNNDLSVNNTDSKIADYEDIQVPEAVSDTVLYDGITDNTATDIEYKVTGSGLKENIIVNKEQNTYEYIFHIDAKNLELKLKNNEITAYDTATGEVVYVIPAPYMYDANNRISNAVTYTLTNTAGEYQLKITADSNWINGKETKYPVTIDPIISNQKNGVIDSTFIASRTPASNYSTYGSTLVGVDTYAYDACRTLMKIQLPELNEGDIVNSAYLDLKQYKLSSYTTTIPDMPVNAYRITENWDVSKVTWNTKPNTDSNEVDYNYISTKDKGKTVEKYFDITKAAKAWYDSDSSDSTNFGIMIQAEKDSGSNTEVGINASYYMEDNQNTSAYPMLVLTYRNSKGLENYYSYTSLNAGDTGTAYVNNYTGNMVFEQEGVQTSGLKMPISVYPVYNISNSAIPRFNNTKLVSGFGWKLNVQQYVKDSSEYGLTDDAHTNYPYVYTDEDGTEHYFAKVTLDGKTVLVDEDGLGLTMKKLSSGYEIADSADAVMSFGSDGNLISIKDANGNTMTVNYTDGVITSVTDGAGKSVTITYSSDFKITGMTDPSGRMTKYKTEQGRLTQVTRPDESIQTFTYDDKILTKITDSSGYGLEYTYLPKEKGRRVSYIQEFSVAKDSGARTDGQKLGFTYNDYNTTKVNSSGVNSIYGDADDVITTYQFDNFGRLTSTYAKTGFQQLGASLANYETVNSDNSNIRNANRVIDNTSIGANVSNLLLNHNGESLANWETIKTGDSTETIANSTFYHYAGSKSLKIGVASATTGSNVRLRQMLTNTAVVPGKTYTFSGYIRTVGETTLIPGTYGAALLVYCYFADGSSQSFYSDYITSDTDKDINNGWRRVNVTFKVPDNAVKTSVNLLQKGTNGNAYFDALQLEEGNVANSYNFLENSSFENSNPLYGYTTSNLSVDLDKAIIADSESNRKYCTEGMVGYKISGEKNKSKYLSQEVAVSGTEKDAYIVSGWAKAYSIPEFIKGAESIVDRRFKISIKVTYSDGTYIWKTPVEFTPDITLWQYGASFIDLNDGDVSVTRTPVSISIYPRYDNQANAAYFDNFSITKDNSAEYTWENGNLAHVTDHASETTGMTYSKNDLKSVTSGENPNNSNTTSYNYDNSHNVTSSNTQSGIQYNYSYAGGNPTKFTITDKDNTMQIQSDYTYTASGNFQASESDQDGFTTAYTYNEDKGLLQTVTDENGNTTNYTYDPNNDNLLSVQGMAGDTPVSNTYTYLNGMLDTITHNNFAYQFVYDTFGNMKSVDAGSQNLVQYNYQNNNGSLTGVNYKNGGSNTFEYDTYGNIANEKVNGNDRYHWYSDNSGSIIKQEDLQNHLLYNYEYDFGDRLIRQEVTDTSKPSSSNRNAYLTEYGYDDNGNVSKFINKAGSQTLVSLYAYLTDNRLSSFIMPSGKTVSYTYDGLNRLTKYDINTAKPLSVNYKYYTSSRTPGQISLQTTKIYQETVGDTGYQYNYDKLGNIQSISEELADGTYDVINIYHYDQLSQLIREDDKKQDLTRVYNYDQGGNISNIKEYAYNTSEDLSSATVVNTISYEYGDNNWKDKLTAYNGQPITYDEIGNPLTYNGYTLTWSNGRELTTLNGNGVEASYTYDADGLRAAKTVNGVKTTYQYLDGQLQYEKKGDTEVHYLYDANGVLKGLRTVEAGRIVKNYYVVMNTRGDVTQIYNEAGDLQAAYTYDSWGKIFSIKDGAGNEVTSDSNIGKLNSLRYRGYYYDDETGLYYLQSRYYNSELGRFINADGLFGNTGKLLPHNMYVYCDNNPINFSDPDGHLAIQAICATIGAVAGWFFGSYVAKKLGYYSGAKYWAIRVGVTAGGAVIGWFAGPTIASIVNDFLIANSAVALKLPKWILSAVGYYNALNKGVNFTATTAARMQQTGRYVPVSTLIECIKNGIAKPDPQGTRAIMYYMQIWKNGKAYTLEVLYDRVTNTILHFVYK</sequence>
<evidence type="ECO:0000313" key="5">
    <source>
        <dbReference type="EMBL" id="BCK00754.1"/>
    </source>
</evidence>
<dbReference type="InterPro" id="IPR022385">
    <property type="entry name" value="Rhs_assc_core"/>
</dbReference>
<dbReference type="InterPro" id="IPR056823">
    <property type="entry name" value="TEN-like_YD-shell"/>
</dbReference>
<keyword evidence="1" id="KW-0677">Repeat</keyword>
<dbReference type="InterPro" id="IPR008979">
    <property type="entry name" value="Galactose-bd-like_sf"/>
</dbReference>
<dbReference type="NCBIfam" id="NF033679">
    <property type="entry name" value="DNRLRE_dom"/>
    <property type="match status" value="1"/>
</dbReference>
<feature type="compositionally biased region" description="Polar residues" evidence="2">
    <location>
        <begin position="8"/>
        <end position="17"/>
    </location>
</feature>
<evidence type="ECO:0000256" key="2">
    <source>
        <dbReference type="SAM" id="MobiDB-lite"/>
    </source>
</evidence>
<feature type="compositionally biased region" description="Low complexity" evidence="2">
    <location>
        <begin position="1242"/>
        <end position="1256"/>
    </location>
</feature>
<name>A0A7I8DQQ5_9FIRM</name>
<dbReference type="Gene3D" id="2.60.120.260">
    <property type="entry name" value="Galactose-binding domain-like"/>
    <property type="match status" value="2"/>
</dbReference>
<feature type="region of interest" description="Disordered" evidence="2">
    <location>
        <begin position="1229"/>
        <end position="1256"/>
    </location>
</feature>
<dbReference type="SUPFAM" id="SSF49785">
    <property type="entry name" value="Galactose-binding domain-like"/>
    <property type="match status" value="1"/>
</dbReference>
<keyword evidence="3" id="KW-0472">Membrane</keyword>
<dbReference type="Pfam" id="PF25023">
    <property type="entry name" value="TEN_YD-shell"/>
    <property type="match status" value="1"/>
</dbReference>
<evidence type="ECO:0000256" key="3">
    <source>
        <dbReference type="SAM" id="Phobius"/>
    </source>
</evidence>
<reference evidence="5 6" key="1">
    <citation type="submission" date="2020-08" db="EMBL/GenBank/DDBJ databases">
        <title>Draft genome sequencing of an Anaerocolumna strain isolated from anoxic soil subjected to BSD treatment.</title>
        <authorList>
            <person name="Uek A."/>
            <person name="Tonouchi A."/>
        </authorList>
    </citation>
    <scope>NUCLEOTIDE SEQUENCE [LARGE SCALE GENOMIC DNA]</scope>
    <source>
        <strain evidence="5 6">CTTW</strain>
    </source>
</reference>
<evidence type="ECO:0000313" key="6">
    <source>
        <dbReference type="Proteomes" id="UP000515703"/>
    </source>
</evidence>
<keyword evidence="6" id="KW-1185">Reference proteome</keyword>
<keyword evidence="3" id="KW-0812">Transmembrane</keyword>
<evidence type="ECO:0000259" key="4">
    <source>
        <dbReference type="Pfam" id="PF25023"/>
    </source>
</evidence>